<keyword evidence="3" id="KW-0378">Hydrolase</keyword>
<organism evidence="6 7">
    <name type="scientific">Paralvinella palmiformis</name>
    <dbReference type="NCBI Taxonomy" id="53620"/>
    <lineage>
        <taxon>Eukaryota</taxon>
        <taxon>Metazoa</taxon>
        <taxon>Spiralia</taxon>
        <taxon>Lophotrochozoa</taxon>
        <taxon>Annelida</taxon>
        <taxon>Polychaeta</taxon>
        <taxon>Sedentaria</taxon>
        <taxon>Canalipalpata</taxon>
        <taxon>Terebellida</taxon>
        <taxon>Terebelliformia</taxon>
        <taxon>Alvinellidae</taxon>
        <taxon>Paralvinella</taxon>
    </lineage>
</organism>
<name>A0AAD9JC98_9ANNE</name>
<proteinExistence type="inferred from homology"/>
<dbReference type="SUPFAM" id="SSF53474">
    <property type="entry name" value="alpha/beta-Hydrolases"/>
    <property type="match status" value="1"/>
</dbReference>
<dbReference type="AlphaFoldDB" id="A0AAD9JC98"/>
<dbReference type="PANTHER" id="PTHR10655:SF17">
    <property type="entry name" value="LYSOPHOSPHOLIPASE-LIKE PROTEIN 1"/>
    <property type="match status" value="1"/>
</dbReference>
<feature type="domain" description="Phospholipase/carboxylesterase/thioesterase" evidence="5">
    <location>
        <begin position="47"/>
        <end position="260"/>
    </location>
</feature>
<dbReference type="PANTHER" id="PTHR10655">
    <property type="entry name" value="LYSOPHOSPHOLIPASE-RELATED"/>
    <property type="match status" value="1"/>
</dbReference>
<reference evidence="6" key="1">
    <citation type="journal article" date="2023" name="Mol. Biol. Evol.">
        <title>Third-Generation Sequencing Reveals the Adaptive Role of the Epigenome in Three Deep-Sea Polychaetes.</title>
        <authorList>
            <person name="Perez M."/>
            <person name="Aroh O."/>
            <person name="Sun Y."/>
            <person name="Lan Y."/>
            <person name="Juniper S.K."/>
            <person name="Young C.R."/>
            <person name="Angers B."/>
            <person name="Qian P.Y."/>
        </authorList>
    </citation>
    <scope>NUCLEOTIDE SEQUENCE</scope>
    <source>
        <strain evidence="6">P08H-3</strain>
    </source>
</reference>
<dbReference type="Pfam" id="PF02230">
    <property type="entry name" value="Abhydrolase_2"/>
    <property type="match status" value="1"/>
</dbReference>
<dbReference type="GO" id="GO:0052689">
    <property type="term" value="F:carboxylic ester hydrolase activity"/>
    <property type="evidence" value="ECO:0007669"/>
    <property type="project" value="TreeGrafter"/>
</dbReference>
<evidence type="ECO:0000259" key="5">
    <source>
        <dbReference type="Pfam" id="PF02230"/>
    </source>
</evidence>
<evidence type="ECO:0000313" key="6">
    <source>
        <dbReference type="EMBL" id="KAK2150182.1"/>
    </source>
</evidence>
<dbReference type="Gene3D" id="3.40.50.1820">
    <property type="entry name" value="alpha/beta hydrolase"/>
    <property type="match status" value="1"/>
</dbReference>
<evidence type="ECO:0000256" key="1">
    <source>
        <dbReference type="ARBA" id="ARBA00006499"/>
    </source>
</evidence>
<dbReference type="InterPro" id="IPR029058">
    <property type="entry name" value="AB_hydrolase_fold"/>
</dbReference>
<dbReference type="EC" id="3.1.2.22" evidence="2"/>
<feature type="chain" id="PRO_5042094586" description="palmitoyl-protein hydrolase" evidence="4">
    <location>
        <begin position="27"/>
        <end position="266"/>
    </location>
</feature>
<dbReference type="GO" id="GO:0008474">
    <property type="term" value="F:palmitoyl-(protein) hydrolase activity"/>
    <property type="evidence" value="ECO:0007669"/>
    <property type="project" value="UniProtKB-EC"/>
</dbReference>
<dbReference type="Proteomes" id="UP001208570">
    <property type="component" value="Unassembled WGS sequence"/>
</dbReference>
<evidence type="ECO:0000313" key="7">
    <source>
        <dbReference type="Proteomes" id="UP001208570"/>
    </source>
</evidence>
<protein>
    <recommendedName>
        <fullName evidence="2">palmitoyl-protein hydrolase</fullName>
        <ecNumber evidence="2">3.1.2.22</ecNumber>
    </recommendedName>
</protein>
<sequence>MTTNKVEKRVLCVGLVCLDCITICDGFPEEDSDQNCLMENTLVYPPNETKHKGTVIFLHGACDTGIGLSDWIAHRLGRSFTFRHLKVVFPTASWYCYSPADGRKSTVWFDFPQGIQYDVLEDRTGMESRVEEISAIIRNEIKNGVPPDKIVLGGLSQGGILGLTVGLKFEHKLAGIFALSSYLPEKSSLLEELTGDKSERQSRAPVYMTHGDKDQLIRLEWGRSTMERLKDLGIPTTFKEYPGLGHDLSKEEIEDLETWILDQIPH</sequence>
<gene>
    <name evidence="6" type="ORF">LSH36_419g02034</name>
</gene>
<comment type="caution">
    <text evidence="6">The sequence shown here is derived from an EMBL/GenBank/DDBJ whole genome shotgun (WGS) entry which is preliminary data.</text>
</comment>
<evidence type="ECO:0000256" key="3">
    <source>
        <dbReference type="ARBA" id="ARBA00022801"/>
    </source>
</evidence>
<evidence type="ECO:0000256" key="4">
    <source>
        <dbReference type="SAM" id="SignalP"/>
    </source>
</evidence>
<keyword evidence="7" id="KW-1185">Reference proteome</keyword>
<feature type="signal peptide" evidence="4">
    <location>
        <begin position="1"/>
        <end position="26"/>
    </location>
</feature>
<dbReference type="GO" id="GO:0005737">
    <property type="term" value="C:cytoplasm"/>
    <property type="evidence" value="ECO:0007669"/>
    <property type="project" value="TreeGrafter"/>
</dbReference>
<keyword evidence="4" id="KW-0732">Signal</keyword>
<dbReference type="InterPro" id="IPR050565">
    <property type="entry name" value="LYPA1-2/EST-like"/>
</dbReference>
<accession>A0AAD9JC98</accession>
<dbReference type="InterPro" id="IPR003140">
    <property type="entry name" value="PLipase/COase/thioEstase"/>
</dbReference>
<evidence type="ECO:0000256" key="2">
    <source>
        <dbReference type="ARBA" id="ARBA00012423"/>
    </source>
</evidence>
<dbReference type="EMBL" id="JAODUP010000419">
    <property type="protein sequence ID" value="KAK2150182.1"/>
    <property type="molecule type" value="Genomic_DNA"/>
</dbReference>
<comment type="similarity">
    <text evidence="1">Belongs to the AB hydrolase superfamily. AB hydrolase 2 family.</text>
</comment>